<proteinExistence type="inferred from homology"/>
<dbReference type="Pfam" id="PF00156">
    <property type="entry name" value="Pribosyltran"/>
    <property type="match status" value="1"/>
</dbReference>
<protein>
    <recommendedName>
        <fullName evidence="4">Bifunctional protein PyrR</fullName>
    </recommendedName>
    <domain>
        <recommendedName>
            <fullName evidence="4">Pyrimidine operon regulatory protein</fullName>
        </recommendedName>
    </domain>
    <domain>
        <recommendedName>
            <fullName evidence="4">Uracil phosphoribosyltransferase</fullName>
            <shortName evidence="4">UPRTase</shortName>
            <ecNumber evidence="4">2.4.2.9</ecNumber>
        </recommendedName>
    </domain>
</protein>
<dbReference type="FunFam" id="3.40.50.2020:FF:000020">
    <property type="entry name" value="Bifunctional protein PyrR"/>
    <property type="match status" value="1"/>
</dbReference>
<dbReference type="GO" id="GO:0006355">
    <property type="term" value="P:regulation of DNA-templated transcription"/>
    <property type="evidence" value="ECO:0007669"/>
    <property type="project" value="UniProtKB-UniRule"/>
</dbReference>
<organism evidence="6 7">
    <name type="scientific">Dissulfuribacter thermophilus</name>
    <dbReference type="NCBI Taxonomy" id="1156395"/>
    <lineage>
        <taxon>Bacteria</taxon>
        <taxon>Pseudomonadati</taxon>
        <taxon>Thermodesulfobacteriota</taxon>
        <taxon>Dissulfuribacteria</taxon>
        <taxon>Dissulfuribacterales</taxon>
        <taxon>Dissulfuribacteraceae</taxon>
        <taxon>Dissulfuribacter</taxon>
    </lineage>
</organism>
<reference evidence="6 7" key="1">
    <citation type="submission" date="2016-06" db="EMBL/GenBank/DDBJ databases">
        <title>Respiratory ammonification of nitrate coupled to the oxidation of elemental sulfur in deep-sea autotrophic thermophilic bacteria.</title>
        <authorList>
            <person name="Slobodkina G.B."/>
            <person name="Mardanov A.V."/>
            <person name="Ravin N.V."/>
            <person name="Frolova A.A."/>
            <person name="Viryasiv M.B."/>
            <person name="Chernyh N.A."/>
            <person name="Bonch-Osmolovskaya E.A."/>
            <person name="Slobodkin A.I."/>
        </authorList>
    </citation>
    <scope>NUCLEOTIDE SEQUENCE [LARGE SCALE GENOMIC DNA]</scope>
    <source>
        <strain evidence="6 7">S69</strain>
    </source>
</reference>
<evidence type="ECO:0000256" key="4">
    <source>
        <dbReference type="HAMAP-Rule" id="MF_01219"/>
    </source>
</evidence>
<evidence type="ECO:0000256" key="3">
    <source>
        <dbReference type="ARBA" id="ARBA00023163"/>
    </source>
</evidence>
<dbReference type="PATRIC" id="fig|1156395.6.peg.1622"/>
<name>A0A1B9F5D4_9BACT</name>
<dbReference type="Gene3D" id="3.40.50.2020">
    <property type="match status" value="1"/>
</dbReference>
<dbReference type="STRING" id="1156395.DBT_1606"/>
<dbReference type="CDD" id="cd06223">
    <property type="entry name" value="PRTases_typeI"/>
    <property type="match status" value="1"/>
</dbReference>
<gene>
    <name evidence="4" type="primary">pyrR</name>
    <name evidence="6" type="ORF">DBT_1606</name>
</gene>
<keyword evidence="4 6" id="KW-0808">Transferase</keyword>
<dbReference type="GO" id="GO:0004845">
    <property type="term" value="F:uracil phosphoribosyltransferase activity"/>
    <property type="evidence" value="ECO:0007669"/>
    <property type="project" value="UniProtKB-UniRule"/>
</dbReference>
<dbReference type="NCBIfam" id="NF003545">
    <property type="entry name" value="PRK05205.1-1"/>
    <property type="match status" value="1"/>
</dbReference>
<evidence type="ECO:0000313" key="7">
    <source>
        <dbReference type="Proteomes" id="UP000093080"/>
    </source>
</evidence>
<dbReference type="HAMAP" id="MF_01219">
    <property type="entry name" value="PyrR"/>
    <property type="match status" value="1"/>
</dbReference>
<evidence type="ECO:0000259" key="5">
    <source>
        <dbReference type="Pfam" id="PF00156"/>
    </source>
</evidence>
<dbReference type="InterPro" id="IPR050137">
    <property type="entry name" value="PyrR_bifunctional"/>
</dbReference>
<evidence type="ECO:0000313" key="6">
    <source>
        <dbReference type="EMBL" id="OCC15120.1"/>
    </source>
</evidence>
<accession>A0A1B9F5D4</accession>
<dbReference type="PANTHER" id="PTHR11608:SF0">
    <property type="entry name" value="BIFUNCTIONAL PROTEIN PYRR"/>
    <property type="match status" value="1"/>
</dbReference>
<comment type="caution">
    <text evidence="6">The sequence shown here is derived from an EMBL/GenBank/DDBJ whole genome shotgun (WGS) entry which is preliminary data.</text>
</comment>
<dbReference type="RefSeq" id="WP_067618674.1">
    <property type="nucleotide sequence ID" value="NZ_MAGO01000007.1"/>
</dbReference>
<dbReference type="OrthoDB" id="9802227at2"/>
<keyword evidence="3 4" id="KW-0804">Transcription</keyword>
<feature type="domain" description="Phosphoribosyltransferase" evidence="5">
    <location>
        <begin position="4"/>
        <end position="152"/>
    </location>
</feature>
<feature type="short sequence motif" description="PRPP-binding" evidence="4">
    <location>
        <begin position="99"/>
        <end position="111"/>
    </location>
</feature>
<dbReference type="NCBIfam" id="NF003549">
    <property type="entry name" value="PRK05205.1-5"/>
    <property type="match status" value="1"/>
</dbReference>
<dbReference type="EC" id="2.4.2.9" evidence="4"/>
<dbReference type="InterPro" id="IPR000836">
    <property type="entry name" value="PRTase_dom"/>
</dbReference>
<comment type="function">
    <text evidence="4">Regulates the transcription of the pyrimidine nucleotide (pyr) operon in response to exogenous pyrimidines.</text>
</comment>
<evidence type="ECO:0000256" key="1">
    <source>
        <dbReference type="ARBA" id="ARBA00005565"/>
    </source>
</evidence>
<dbReference type="PANTHER" id="PTHR11608">
    <property type="entry name" value="BIFUNCTIONAL PROTEIN PYRR"/>
    <property type="match status" value="1"/>
</dbReference>
<dbReference type="InterPro" id="IPR029057">
    <property type="entry name" value="PRTase-like"/>
</dbReference>
<keyword evidence="2 4" id="KW-0805">Transcription regulation</keyword>
<dbReference type="AlphaFoldDB" id="A0A1B9F5D4"/>
<dbReference type="InterPro" id="IPR023050">
    <property type="entry name" value="PyrR"/>
</dbReference>
<keyword evidence="7" id="KW-1185">Reference proteome</keyword>
<sequence>MARVKTILDQKGIERTLTRMAHEIVEKNQGGESLVLIGIHTGGVPLGHRLKERIKQIEGIDVPVGCLDITLYRDDWSKLSYLPIVKRTNIPFTTDDKCVILVDDVLFTGRTVRAALDAISDLGRPQKIQLAVLVDRGLRELPIQPDFVGIRLDSSPNEHVNVLLKEIAGQDQVVVVQKEDN</sequence>
<comment type="similarity">
    <text evidence="1 4">Belongs to the purine/pyrimidine phosphoribosyltransferase family. PyrR subfamily.</text>
</comment>
<dbReference type="EMBL" id="MAGO01000007">
    <property type="protein sequence ID" value="OCC15120.1"/>
    <property type="molecule type" value="Genomic_DNA"/>
</dbReference>
<dbReference type="SUPFAM" id="SSF53271">
    <property type="entry name" value="PRTase-like"/>
    <property type="match status" value="1"/>
</dbReference>
<dbReference type="Proteomes" id="UP000093080">
    <property type="component" value="Unassembled WGS sequence"/>
</dbReference>
<comment type="catalytic activity">
    <reaction evidence="4">
        <text>UMP + diphosphate = 5-phospho-alpha-D-ribose 1-diphosphate + uracil</text>
        <dbReference type="Rhea" id="RHEA:13017"/>
        <dbReference type="ChEBI" id="CHEBI:17568"/>
        <dbReference type="ChEBI" id="CHEBI:33019"/>
        <dbReference type="ChEBI" id="CHEBI:57865"/>
        <dbReference type="ChEBI" id="CHEBI:58017"/>
        <dbReference type="EC" id="2.4.2.9"/>
    </reaction>
</comment>
<keyword evidence="4 6" id="KW-0328">Glycosyltransferase</keyword>
<comment type="function">
    <text evidence="4">Also displays a weak uracil phosphoribosyltransferase activity which is not physiologically significant.</text>
</comment>
<evidence type="ECO:0000256" key="2">
    <source>
        <dbReference type="ARBA" id="ARBA00023015"/>
    </source>
</evidence>